<feature type="transmembrane region" description="Helical" evidence="1">
    <location>
        <begin position="173"/>
        <end position="204"/>
    </location>
</feature>
<evidence type="ECO:0000313" key="3">
    <source>
        <dbReference type="Proteomes" id="UP000029538"/>
    </source>
</evidence>
<evidence type="ECO:0000256" key="1">
    <source>
        <dbReference type="SAM" id="Phobius"/>
    </source>
</evidence>
<comment type="caution">
    <text evidence="2">The sequence shown here is derived from an EMBL/GenBank/DDBJ whole genome shotgun (WGS) entry which is preliminary data.</text>
</comment>
<feature type="transmembrane region" description="Helical" evidence="1">
    <location>
        <begin position="135"/>
        <end position="161"/>
    </location>
</feature>
<gene>
    <name evidence="2" type="ORF">HMPREF0654_02530</name>
</gene>
<keyword evidence="1" id="KW-0472">Membrane</keyword>
<evidence type="ECO:0000313" key="2">
    <source>
        <dbReference type="EMBL" id="KGF50098.1"/>
    </source>
</evidence>
<dbReference type="Proteomes" id="UP000029538">
    <property type="component" value="Unassembled WGS sequence"/>
</dbReference>
<sequence length="212" mass="23493">MKNKYGIIALILIGLQLLIVFGSWLVAAIFPEINVHSLLSSSGIRWFIGQFTNNLKTDLLVWLLLGIVAFGTFKASGLYEILNALLKGKATFAKFSYRKKVALRLILLEVFVFFMLLFLLVALPEAPLLSVTGSLFPSSFSIGFIPSITFIVTFVSLSYGVSSGRLNTLAKTYNALSFGIILGAKLFPLYILAIELFYSVIYVFNLNFILPL</sequence>
<dbReference type="AlphaFoldDB" id="A0A096ASP2"/>
<feature type="transmembrane region" description="Helical" evidence="1">
    <location>
        <begin position="102"/>
        <end position="123"/>
    </location>
</feature>
<feature type="transmembrane region" description="Helical" evidence="1">
    <location>
        <begin position="7"/>
        <end position="30"/>
    </location>
</feature>
<dbReference type="RefSeq" id="WP_021669298.1">
    <property type="nucleotide sequence ID" value="NZ_JRNR01000013.1"/>
</dbReference>
<reference evidence="2 3" key="1">
    <citation type="submission" date="2014-07" db="EMBL/GenBank/DDBJ databases">
        <authorList>
            <person name="McCorrison J."/>
            <person name="Sanka R."/>
            <person name="Torralba M."/>
            <person name="Gillis M."/>
            <person name="Haft D.H."/>
            <person name="Methe B."/>
            <person name="Sutton G."/>
            <person name="Nelson K.E."/>
        </authorList>
    </citation>
    <scope>NUCLEOTIDE SEQUENCE [LARGE SCALE GENOMIC DNA]</scope>
    <source>
        <strain evidence="2 3">DNF00882</strain>
    </source>
</reference>
<organism evidence="2 3">
    <name type="scientific">Prevotella disiens DNF00882</name>
    <dbReference type="NCBI Taxonomy" id="1401075"/>
    <lineage>
        <taxon>Bacteria</taxon>
        <taxon>Pseudomonadati</taxon>
        <taxon>Bacteroidota</taxon>
        <taxon>Bacteroidia</taxon>
        <taxon>Bacteroidales</taxon>
        <taxon>Prevotellaceae</taxon>
        <taxon>Prevotella</taxon>
    </lineage>
</organism>
<name>A0A096ASP2_9BACT</name>
<feature type="transmembrane region" description="Helical" evidence="1">
    <location>
        <begin position="59"/>
        <end position="82"/>
    </location>
</feature>
<dbReference type="EMBL" id="JRNR01000013">
    <property type="protein sequence ID" value="KGF50098.1"/>
    <property type="molecule type" value="Genomic_DNA"/>
</dbReference>
<proteinExistence type="predicted"/>
<keyword evidence="1" id="KW-0812">Transmembrane</keyword>
<dbReference type="GeneID" id="91083686"/>
<protein>
    <submittedName>
        <fullName evidence="2">Uncharacterized protein</fullName>
    </submittedName>
</protein>
<keyword evidence="1" id="KW-1133">Transmembrane helix</keyword>
<accession>A0A096ASP2</accession>